<dbReference type="RefSeq" id="WP_013765370.1">
    <property type="nucleotide sequence ID" value="NC_015510.1"/>
</dbReference>
<dbReference type="KEGG" id="hhy:Halhy_2963"/>
<evidence type="ECO:0000256" key="5">
    <source>
        <dbReference type="ARBA" id="ARBA00038063"/>
    </source>
</evidence>
<dbReference type="AlphaFoldDB" id="F4L5G3"/>
<evidence type="ECO:0000256" key="1">
    <source>
        <dbReference type="ARBA" id="ARBA00013260"/>
    </source>
</evidence>
<dbReference type="InterPro" id="IPR001328">
    <property type="entry name" value="Pept_tRNA_hydro"/>
</dbReference>
<dbReference type="HAMAP" id="MF_00083">
    <property type="entry name" value="Pept_tRNA_hydro_bact"/>
    <property type="match status" value="1"/>
</dbReference>
<dbReference type="CDD" id="cd00462">
    <property type="entry name" value="PTH"/>
    <property type="match status" value="1"/>
</dbReference>
<evidence type="ECO:0000256" key="4">
    <source>
        <dbReference type="ARBA" id="ARBA00022884"/>
    </source>
</evidence>
<feature type="site" description="Stabilizes the basic form of H active site to accept a proton" evidence="7">
    <location>
        <position position="91"/>
    </location>
</feature>
<dbReference type="GO" id="GO:0004045">
    <property type="term" value="F:peptidyl-tRNA hydrolase activity"/>
    <property type="evidence" value="ECO:0007669"/>
    <property type="project" value="UniProtKB-UniRule"/>
</dbReference>
<dbReference type="PANTHER" id="PTHR17224">
    <property type="entry name" value="PEPTIDYL-TRNA HYDROLASE"/>
    <property type="match status" value="1"/>
</dbReference>
<feature type="active site" description="Proton acceptor" evidence="7">
    <location>
        <position position="20"/>
    </location>
</feature>
<feature type="binding site" evidence="7">
    <location>
        <position position="66"/>
    </location>
    <ligand>
        <name>tRNA</name>
        <dbReference type="ChEBI" id="CHEBI:17843"/>
    </ligand>
</feature>
<comment type="catalytic activity">
    <reaction evidence="7 8">
        <text>an N-acyl-L-alpha-aminoacyl-tRNA + H2O = an N-acyl-L-amino acid + a tRNA + H(+)</text>
        <dbReference type="Rhea" id="RHEA:54448"/>
        <dbReference type="Rhea" id="RHEA-COMP:10123"/>
        <dbReference type="Rhea" id="RHEA-COMP:13883"/>
        <dbReference type="ChEBI" id="CHEBI:15377"/>
        <dbReference type="ChEBI" id="CHEBI:15378"/>
        <dbReference type="ChEBI" id="CHEBI:59874"/>
        <dbReference type="ChEBI" id="CHEBI:78442"/>
        <dbReference type="ChEBI" id="CHEBI:138191"/>
        <dbReference type="EC" id="3.1.1.29"/>
    </reaction>
</comment>
<dbReference type="eggNOG" id="COG0193">
    <property type="taxonomic scope" value="Bacteria"/>
</dbReference>
<gene>
    <name evidence="7" type="primary">pth</name>
    <name evidence="10" type="ordered locus">Halhy_2963</name>
</gene>
<dbReference type="Gene3D" id="3.40.50.1470">
    <property type="entry name" value="Peptidyl-tRNA hydrolase"/>
    <property type="match status" value="1"/>
</dbReference>
<evidence type="ECO:0000256" key="6">
    <source>
        <dbReference type="ARBA" id="ARBA00050038"/>
    </source>
</evidence>
<feature type="binding site" evidence="7">
    <location>
        <position position="15"/>
    </location>
    <ligand>
        <name>tRNA</name>
        <dbReference type="ChEBI" id="CHEBI:17843"/>
    </ligand>
</feature>
<dbReference type="GO" id="GO:0006515">
    <property type="term" value="P:protein quality control for misfolded or incompletely synthesized proteins"/>
    <property type="evidence" value="ECO:0007669"/>
    <property type="project" value="UniProtKB-UniRule"/>
</dbReference>
<evidence type="ECO:0000256" key="9">
    <source>
        <dbReference type="RuleBase" id="RU004320"/>
    </source>
</evidence>
<keyword evidence="4 7" id="KW-0694">RNA-binding</keyword>
<dbReference type="PROSITE" id="PS01196">
    <property type="entry name" value="PEPT_TRNA_HYDROL_2"/>
    <property type="match status" value="1"/>
</dbReference>
<evidence type="ECO:0000256" key="3">
    <source>
        <dbReference type="ARBA" id="ARBA00022801"/>
    </source>
</evidence>
<dbReference type="OrthoDB" id="9800507at2"/>
<dbReference type="STRING" id="760192.Halhy_2963"/>
<evidence type="ECO:0000256" key="7">
    <source>
        <dbReference type="HAMAP-Rule" id="MF_00083"/>
    </source>
</evidence>
<dbReference type="NCBIfam" id="TIGR00447">
    <property type="entry name" value="pth"/>
    <property type="match status" value="1"/>
</dbReference>
<reference key="2">
    <citation type="submission" date="2011-04" db="EMBL/GenBank/DDBJ databases">
        <title>Complete sequence of chromosome of Haliscomenobacter hydrossis DSM 1100.</title>
        <authorList>
            <consortium name="US DOE Joint Genome Institute (JGI-PGF)"/>
            <person name="Lucas S."/>
            <person name="Han J."/>
            <person name="Lapidus A."/>
            <person name="Bruce D."/>
            <person name="Goodwin L."/>
            <person name="Pitluck S."/>
            <person name="Peters L."/>
            <person name="Kyrpides N."/>
            <person name="Mavromatis K."/>
            <person name="Ivanova N."/>
            <person name="Ovchinnikova G."/>
            <person name="Pagani I."/>
            <person name="Daligault H."/>
            <person name="Detter J.C."/>
            <person name="Han C."/>
            <person name="Land M."/>
            <person name="Hauser L."/>
            <person name="Markowitz V."/>
            <person name="Cheng J.-F."/>
            <person name="Hugenholtz P."/>
            <person name="Woyke T."/>
            <person name="Wu D."/>
            <person name="Verbarg S."/>
            <person name="Frueling A."/>
            <person name="Brambilla E."/>
            <person name="Klenk H.-P."/>
            <person name="Eisen J.A."/>
        </authorList>
    </citation>
    <scope>NUCLEOTIDE SEQUENCE</scope>
    <source>
        <strain>DSM 1100</strain>
    </source>
</reference>
<comment type="similarity">
    <text evidence="5 7 9">Belongs to the PTH family.</text>
</comment>
<dbReference type="GO" id="GO:0000049">
    <property type="term" value="F:tRNA binding"/>
    <property type="evidence" value="ECO:0007669"/>
    <property type="project" value="UniProtKB-UniRule"/>
</dbReference>
<dbReference type="PANTHER" id="PTHR17224:SF1">
    <property type="entry name" value="PEPTIDYL-TRNA HYDROLASE"/>
    <property type="match status" value="1"/>
</dbReference>
<keyword evidence="3 7" id="KW-0378">Hydrolase</keyword>
<dbReference type="PROSITE" id="PS01195">
    <property type="entry name" value="PEPT_TRNA_HYDROL_1"/>
    <property type="match status" value="1"/>
</dbReference>
<keyword evidence="11" id="KW-1185">Reference proteome</keyword>
<dbReference type="Proteomes" id="UP000008461">
    <property type="component" value="Chromosome"/>
</dbReference>
<reference evidence="10 11" key="1">
    <citation type="journal article" date="2011" name="Stand. Genomic Sci.">
        <title>Complete genome sequence of Haliscomenobacter hydrossis type strain (O).</title>
        <authorList>
            <consortium name="US DOE Joint Genome Institute (JGI-PGF)"/>
            <person name="Daligault H."/>
            <person name="Lapidus A."/>
            <person name="Zeytun A."/>
            <person name="Nolan M."/>
            <person name="Lucas S."/>
            <person name="Del Rio T.G."/>
            <person name="Tice H."/>
            <person name="Cheng J.F."/>
            <person name="Tapia R."/>
            <person name="Han C."/>
            <person name="Goodwin L."/>
            <person name="Pitluck S."/>
            <person name="Liolios K."/>
            <person name="Pagani I."/>
            <person name="Ivanova N."/>
            <person name="Huntemann M."/>
            <person name="Mavromatis K."/>
            <person name="Mikhailova N."/>
            <person name="Pati A."/>
            <person name="Chen A."/>
            <person name="Palaniappan K."/>
            <person name="Land M."/>
            <person name="Hauser L."/>
            <person name="Brambilla E.M."/>
            <person name="Rohde M."/>
            <person name="Verbarg S."/>
            <person name="Goker M."/>
            <person name="Bristow J."/>
            <person name="Eisen J.A."/>
            <person name="Markowitz V."/>
            <person name="Hugenholtz P."/>
            <person name="Kyrpides N.C."/>
            <person name="Klenk H.P."/>
            <person name="Woyke T."/>
        </authorList>
    </citation>
    <scope>NUCLEOTIDE SEQUENCE [LARGE SCALE GENOMIC DNA]</scope>
    <source>
        <strain evidence="11">ATCC 27775 / DSM 1100 / LMG 10767 / O</strain>
    </source>
</reference>
<dbReference type="FunFam" id="3.40.50.1470:FF:000001">
    <property type="entry name" value="Peptidyl-tRNA hydrolase"/>
    <property type="match status" value="1"/>
</dbReference>
<dbReference type="HOGENOM" id="CLU_062456_4_1_10"/>
<keyword evidence="7" id="KW-0963">Cytoplasm</keyword>
<dbReference type="Pfam" id="PF01195">
    <property type="entry name" value="Pept_tRNA_hydro"/>
    <property type="match status" value="1"/>
</dbReference>
<comment type="subunit">
    <text evidence="7">Monomer.</text>
</comment>
<accession>F4L5G3</accession>
<feature type="binding site" evidence="7">
    <location>
        <position position="64"/>
    </location>
    <ligand>
        <name>tRNA</name>
        <dbReference type="ChEBI" id="CHEBI:17843"/>
    </ligand>
</feature>
<dbReference type="SUPFAM" id="SSF53178">
    <property type="entry name" value="Peptidyl-tRNA hydrolase-like"/>
    <property type="match status" value="1"/>
</dbReference>
<comment type="function">
    <text evidence="7">Hydrolyzes ribosome-free peptidyl-tRNAs (with 1 or more amino acids incorporated), which drop off the ribosome during protein synthesis, or as a result of ribosome stalling.</text>
</comment>
<proteinExistence type="inferred from homology"/>
<dbReference type="GO" id="GO:0005737">
    <property type="term" value="C:cytoplasm"/>
    <property type="evidence" value="ECO:0007669"/>
    <property type="project" value="UniProtKB-SubCell"/>
</dbReference>
<dbReference type="InterPro" id="IPR018171">
    <property type="entry name" value="Pept_tRNA_hydro_CS"/>
</dbReference>
<comment type="function">
    <text evidence="7">Catalyzes the release of premature peptidyl moieties from peptidyl-tRNA molecules trapped in stalled 50S ribosomal subunits, and thus maintains levels of free tRNAs and 50S ribosomes.</text>
</comment>
<organism evidence="10 11">
    <name type="scientific">Haliscomenobacter hydrossis (strain ATCC 27775 / DSM 1100 / LMG 10767 / O)</name>
    <dbReference type="NCBI Taxonomy" id="760192"/>
    <lineage>
        <taxon>Bacteria</taxon>
        <taxon>Pseudomonadati</taxon>
        <taxon>Bacteroidota</taxon>
        <taxon>Saprospiria</taxon>
        <taxon>Saprospirales</taxon>
        <taxon>Haliscomenobacteraceae</taxon>
        <taxon>Haliscomenobacter</taxon>
    </lineage>
</organism>
<protein>
    <recommendedName>
        <fullName evidence="6 7">Peptidyl-tRNA hydrolase</fullName>
        <shortName evidence="7">Pth</shortName>
        <ecNumber evidence="1 7">3.1.1.29</ecNumber>
    </recommendedName>
</protein>
<dbReference type="InterPro" id="IPR036416">
    <property type="entry name" value="Pept_tRNA_hydro_sf"/>
</dbReference>
<evidence type="ECO:0000256" key="8">
    <source>
        <dbReference type="RuleBase" id="RU000673"/>
    </source>
</evidence>
<feature type="site" description="Discriminates between blocked and unblocked aminoacyl-tRNA" evidence="7">
    <location>
        <position position="10"/>
    </location>
</feature>
<dbReference type="GO" id="GO:0072344">
    <property type="term" value="P:rescue of stalled ribosome"/>
    <property type="evidence" value="ECO:0007669"/>
    <property type="project" value="UniProtKB-UniRule"/>
</dbReference>
<dbReference type="EMBL" id="CP002691">
    <property type="protein sequence ID" value="AEE50827.1"/>
    <property type="molecule type" value="Genomic_DNA"/>
</dbReference>
<feature type="binding site" evidence="7">
    <location>
        <position position="112"/>
    </location>
    <ligand>
        <name>tRNA</name>
        <dbReference type="ChEBI" id="CHEBI:17843"/>
    </ligand>
</feature>
<sequence>MKYLIAGLGNIGAEYENTRHNVGFLVVDQLAKDAEATWESEHWGSIAKIKHKSRIFVLLKPSTYMNRSGKSVNYWLQKEKIPVENLLVILDDLNLEFGKQRLRGKGSDGGHNGLKDIDQVIGNNYARLRIGIGDDFRKGQQVDYVLGEWSKEENEQLPDIIKYAADTAKSFGAVGLAHTMNAFNKK</sequence>
<evidence type="ECO:0000313" key="11">
    <source>
        <dbReference type="Proteomes" id="UP000008461"/>
    </source>
</evidence>
<keyword evidence="2 7" id="KW-0820">tRNA-binding</keyword>
<evidence type="ECO:0000313" key="10">
    <source>
        <dbReference type="EMBL" id="AEE50827.1"/>
    </source>
</evidence>
<comment type="subcellular location">
    <subcellularLocation>
        <location evidence="7">Cytoplasm</location>
    </subcellularLocation>
</comment>
<dbReference type="EC" id="3.1.1.29" evidence="1 7"/>
<evidence type="ECO:0000256" key="2">
    <source>
        <dbReference type="ARBA" id="ARBA00022555"/>
    </source>
</evidence>
<name>F4L5G3_HALH1</name>